<feature type="modified residue" description="4-aspartylphosphate" evidence="3">
    <location>
        <position position="55"/>
    </location>
</feature>
<evidence type="ECO:0000313" key="8">
    <source>
        <dbReference type="Proteomes" id="UP001596512"/>
    </source>
</evidence>
<dbReference type="Gene3D" id="3.40.50.2300">
    <property type="match status" value="1"/>
</dbReference>
<dbReference type="InterPro" id="IPR001789">
    <property type="entry name" value="Sig_transdc_resp-reg_receiver"/>
</dbReference>
<organism evidence="7 8">
    <name type="scientific">Actinokineospora soli</name>
    <dbReference type="NCBI Taxonomy" id="1048753"/>
    <lineage>
        <taxon>Bacteria</taxon>
        <taxon>Bacillati</taxon>
        <taxon>Actinomycetota</taxon>
        <taxon>Actinomycetes</taxon>
        <taxon>Pseudonocardiales</taxon>
        <taxon>Pseudonocardiaceae</taxon>
        <taxon>Actinokineospora</taxon>
    </lineage>
</organism>
<dbReference type="EMBL" id="JBHTEY010000004">
    <property type="protein sequence ID" value="MFC7618620.1"/>
    <property type="molecule type" value="Genomic_DNA"/>
</dbReference>
<comment type="caution">
    <text evidence="7">The sequence shown here is derived from an EMBL/GenBank/DDBJ whole genome shotgun (WGS) entry which is preliminary data.</text>
</comment>
<dbReference type="Proteomes" id="UP001596512">
    <property type="component" value="Unassembled WGS sequence"/>
</dbReference>
<reference evidence="7" key="3">
    <citation type="submission" date="2024-09" db="EMBL/GenBank/DDBJ databases">
        <authorList>
            <person name="Sun Q."/>
            <person name="Mori K."/>
        </authorList>
    </citation>
    <scope>NUCLEOTIDE SEQUENCE</scope>
    <source>
        <strain evidence="7">JCM 17695</strain>
    </source>
</reference>
<dbReference type="SUPFAM" id="SSF46894">
    <property type="entry name" value="C-terminal effector domain of the bipartite response regulators"/>
    <property type="match status" value="1"/>
</dbReference>
<dbReference type="InterPro" id="IPR016032">
    <property type="entry name" value="Sig_transdc_resp-reg_C-effctor"/>
</dbReference>
<dbReference type="CDD" id="cd06170">
    <property type="entry name" value="LuxR_C_like"/>
    <property type="match status" value="1"/>
</dbReference>
<dbReference type="PANTHER" id="PTHR43214:SF43">
    <property type="entry name" value="TWO-COMPONENT RESPONSE REGULATOR"/>
    <property type="match status" value="1"/>
</dbReference>
<dbReference type="Pfam" id="PF00072">
    <property type="entry name" value="Response_reg"/>
    <property type="match status" value="1"/>
</dbReference>
<dbReference type="PROSITE" id="PS00622">
    <property type="entry name" value="HTH_LUXR_1"/>
    <property type="match status" value="1"/>
</dbReference>
<gene>
    <name evidence="6" type="ORF">ACFQV2_00650</name>
    <name evidence="7" type="ORF">ACFQV2_40090</name>
</gene>
<dbReference type="PROSITE" id="PS50110">
    <property type="entry name" value="RESPONSE_REGULATORY"/>
    <property type="match status" value="1"/>
</dbReference>
<dbReference type="Pfam" id="PF00196">
    <property type="entry name" value="GerE"/>
    <property type="match status" value="1"/>
</dbReference>
<dbReference type="InterPro" id="IPR039420">
    <property type="entry name" value="WalR-like"/>
</dbReference>
<dbReference type="PANTHER" id="PTHR43214">
    <property type="entry name" value="TWO-COMPONENT RESPONSE REGULATOR"/>
    <property type="match status" value="1"/>
</dbReference>
<sequence>MTVRVLVVDDQRLVREGIASLLGIQPGIAVVGAAGDGREAVELAVALEPDVVLMDVRMPGMDGVGAVGALRERLPGCRVVMLTTFDDEEYVVRALRAGAAGYLLKDLPAARLADAVRLAAAGVAQFDAGVTAALVGAVAGAPDPALTGREREVLRMVGRGATNREIARALHLSEGTVKNHVSRILSRLGLRDRTQAAVYAREHGLR</sequence>
<dbReference type="EMBL" id="JBHTEY010000003">
    <property type="protein sequence ID" value="MFC7612400.1"/>
    <property type="molecule type" value="Genomic_DNA"/>
</dbReference>
<reference evidence="7" key="1">
    <citation type="journal article" date="2014" name="Int. J. Syst. Evol. Microbiol.">
        <title>Complete genome of a new Firmicutes species belonging to the dominant human colonic microbiota ('Ruminococcus bicirculans') reveals two chromosomes and a selective capacity to utilize plant glucans.</title>
        <authorList>
            <consortium name="NISC Comparative Sequencing Program"/>
            <person name="Wegmann U."/>
            <person name="Louis P."/>
            <person name="Goesmann A."/>
            <person name="Henrissat B."/>
            <person name="Duncan S.H."/>
            <person name="Flint H.J."/>
        </authorList>
    </citation>
    <scope>NUCLEOTIDE SEQUENCE</scope>
    <source>
        <strain evidence="7">JCM 17695</strain>
    </source>
</reference>
<feature type="domain" description="HTH luxR-type" evidence="4">
    <location>
        <begin position="139"/>
        <end position="204"/>
    </location>
</feature>
<keyword evidence="8" id="KW-1185">Reference proteome</keyword>
<evidence type="ECO:0000256" key="3">
    <source>
        <dbReference type="PROSITE-ProRule" id="PRU00169"/>
    </source>
</evidence>
<evidence type="ECO:0000256" key="2">
    <source>
        <dbReference type="ARBA" id="ARBA00023125"/>
    </source>
</evidence>
<name>A0ABW2TXH5_9PSEU</name>
<reference evidence="8" key="2">
    <citation type="journal article" date="2019" name="Int. J. Syst. Evol. Microbiol.">
        <title>The Global Catalogue of Microorganisms (GCM) 10K type strain sequencing project: providing services to taxonomists for standard genome sequencing and annotation.</title>
        <authorList>
            <consortium name="The Broad Institute Genomics Platform"/>
            <consortium name="The Broad Institute Genome Sequencing Center for Infectious Disease"/>
            <person name="Wu L."/>
            <person name="Ma J."/>
        </authorList>
    </citation>
    <scope>NUCLEOTIDE SEQUENCE [LARGE SCALE GENOMIC DNA]</scope>
    <source>
        <strain evidence="8">JCM 17695</strain>
    </source>
</reference>
<evidence type="ECO:0000256" key="1">
    <source>
        <dbReference type="ARBA" id="ARBA00022553"/>
    </source>
</evidence>
<dbReference type="InterPro" id="IPR058245">
    <property type="entry name" value="NreC/VraR/RcsB-like_REC"/>
</dbReference>
<dbReference type="InterPro" id="IPR011006">
    <property type="entry name" value="CheY-like_superfamily"/>
</dbReference>
<dbReference type="SMART" id="SM00448">
    <property type="entry name" value="REC"/>
    <property type="match status" value="1"/>
</dbReference>
<accession>A0ABW2TXH5</accession>
<dbReference type="SUPFAM" id="SSF52172">
    <property type="entry name" value="CheY-like"/>
    <property type="match status" value="1"/>
</dbReference>
<evidence type="ECO:0000313" key="7">
    <source>
        <dbReference type="EMBL" id="MFC7618620.1"/>
    </source>
</evidence>
<evidence type="ECO:0000313" key="6">
    <source>
        <dbReference type="EMBL" id="MFC7612400.1"/>
    </source>
</evidence>
<proteinExistence type="predicted"/>
<evidence type="ECO:0000259" key="5">
    <source>
        <dbReference type="PROSITE" id="PS50110"/>
    </source>
</evidence>
<dbReference type="PRINTS" id="PR00038">
    <property type="entry name" value="HTHLUXR"/>
</dbReference>
<evidence type="ECO:0000259" key="4">
    <source>
        <dbReference type="PROSITE" id="PS50043"/>
    </source>
</evidence>
<dbReference type="SMART" id="SM00421">
    <property type="entry name" value="HTH_LUXR"/>
    <property type="match status" value="1"/>
</dbReference>
<dbReference type="PROSITE" id="PS50043">
    <property type="entry name" value="HTH_LUXR_2"/>
    <property type="match status" value="1"/>
</dbReference>
<feature type="domain" description="Response regulatory" evidence="5">
    <location>
        <begin position="4"/>
        <end position="120"/>
    </location>
</feature>
<keyword evidence="2" id="KW-0238">DNA-binding</keyword>
<protein>
    <submittedName>
        <fullName evidence="7">Response regulator</fullName>
    </submittedName>
</protein>
<dbReference type="InterPro" id="IPR000792">
    <property type="entry name" value="Tscrpt_reg_LuxR_C"/>
</dbReference>
<keyword evidence="1 3" id="KW-0597">Phosphoprotein</keyword>
<dbReference type="CDD" id="cd17535">
    <property type="entry name" value="REC_NarL-like"/>
    <property type="match status" value="1"/>
</dbReference>